<dbReference type="Pfam" id="PF13365">
    <property type="entry name" value="Trypsin_2"/>
    <property type="match status" value="1"/>
</dbReference>
<proteinExistence type="predicted"/>
<evidence type="ECO:0000256" key="3">
    <source>
        <dbReference type="ARBA" id="ARBA00022801"/>
    </source>
</evidence>
<protein>
    <submittedName>
        <fullName evidence="6">Serine protease</fullName>
    </submittedName>
</protein>
<comment type="caution">
    <text evidence="6">The sequence shown here is derived from an EMBL/GenBank/DDBJ whole genome shotgun (WGS) entry which is preliminary data.</text>
</comment>
<gene>
    <name evidence="6" type="ORF">K8W01_00195</name>
</gene>
<evidence type="ECO:0000313" key="7">
    <source>
        <dbReference type="Proteomes" id="UP000742631"/>
    </source>
</evidence>
<reference evidence="6" key="2">
    <citation type="submission" date="2021-09" db="EMBL/GenBank/DDBJ databases">
        <authorList>
            <person name="Gilroy R."/>
        </authorList>
    </citation>
    <scope>NUCLEOTIDE SEQUENCE</scope>
    <source>
        <strain evidence="6">316</strain>
    </source>
</reference>
<keyword evidence="2 5" id="KW-0732">Signal</keyword>
<dbReference type="GO" id="GO:0006508">
    <property type="term" value="P:proteolysis"/>
    <property type="evidence" value="ECO:0007669"/>
    <property type="project" value="UniProtKB-KW"/>
</dbReference>
<organism evidence="6 7">
    <name type="scientific">Methylorubrum populi</name>
    <dbReference type="NCBI Taxonomy" id="223967"/>
    <lineage>
        <taxon>Bacteria</taxon>
        <taxon>Pseudomonadati</taxon>
        <taxon>Pseudomonadota</taxon>
        <taxon>Alphaproteobacteria</taxon>
        <taxon>Hyphomicrobiales</taxon>
        <taxon>Methylobacteriaceae</taxon>
        <taxon>Methylorubrum</taxon>
    </lineage>
</organism>
<keyword evidence="3" id="KW-0378">Hydrolase</keyword>
<dbReference type="SUPFAM" id="SSF50494">
    <property type="entry name" value="Trypsin-like serine proteases"/>
    <property type="match status" value="1"/>
</dbReference>
<dbReference type="Proteomes" id="UP000742631">
    <property type="component" value="Unassembled WGS sequence"/>
</dbReference>
<dbReference type="PROSITE" id="PS00673">
    <property type="entry name" value="V8_SER"/>
    <property type="match status" value="1"/>
</dbReference>
<dbReference type="InterPro" id="IPR009003">
    <property type="entry name" value="Peptidase_S1_PA"/>
</dbReference>
<feature type="signal peptide" evidence="5">
    <location>
        <begin position="1"/>
        <end position="20"/>
    </location>
</feature>
<feature type="chain" id="PRO_5037955200" evidence="5">
    <location>
        <begin position="21"/>
        <end position="351"/>
    </location>
</feature>
<dbReference type="AlphaFoldDB" id="A0A921DYU7"/>
<evidence type="ECO:0000256" key="4">
    <source>
        <dbReference type="ARBA" id="ARBA00022825"/>
    </source>
</evidence>
<accession>A0A921DYU7</accession>
<sequence length="351" mass="37649">MYKKFLLTLVILLSAHQASEADDAGLSPAKVKTLGEIAASIQDTMAQKSLNKEEEAKKSLNISRLIGQADSLLLEIKAIYGSDNRKEFKDGAPIEKQAADSVAAFMESTSLIAEDGGKNFRINGSETRFCTPEQAANAGKPPEAFFDQKAAAYCTGFKVGKDLIATAGHCIKSKSDCAQAKIVFKFRVENDSIFTSKVSADDVFQCKEMVDGDIGQNGSDWRIIRVDREMSKQPTVKLRASGAVPINAPLTVIGHPTGLPAKIAPGATVREIKEKFFVTNSDTYAGNSGSAVFNSSELGKGNLLVEGILVRGEADFEVVNNGECRVSKRCPLDGCRGEDVTHASVFASKAR</sequence>
<keyword evidence="4" id="KW-0720">Serine protease</keyword>
<dbReference type="Gene3D" id="2.40.10.10">
    <property type="entry name" value="Trypsin-like serine proteases"/>
    <property type="match status" value="2"/>
</dbReference>
<evidence type="ECO:0000256" key="2">
    <source>
        <dbReference type="ARBA" id="ARBA00022729"/>
    </source>
</evidence>
<evidence type="ECO:0000313" key="6">
    <source>
        <dbReference type="EMBL" id="HJE22068.1"/>
    </source>
</evidence>
<name>A0A921DYU7_9HYPH</name>
<keyword evidence="1 6" id="KW-0645">Protease</keyword>
<reference evidence="6" key="1">
    <citation type="journal article" date="2021" name="PeerJ">
        <title>Extensive microbial diversity within the chicken gut microbiome revealed by metagenomics and culture.</title>
        <authorList>
            <person name="Gilroy R."/>
            <person name="Ravi A."/>
            <person name="Getino M."/>
            <person name="Pursley I."/>
            <person name="Horton D.L."/>
            <person name="Alikhan N.F."/>
            <person name="Baker D."/>
            <person name="Gharbi K."/>
            <person name="Hall N."/>
            <person name="Watson M."/>
            <person name="Adriaenssens E.M."/>
            <person name="Foster-Nyarko E."/>
            <person name="Jarju S."/>
            <person name="Secka A."/>
            <person name="Antonio M."/>
            <person name="Oren A."/>
            <person name="Chaudhuri R.R."/>
            <person name="La Ragione R."/>
            <person name="Hildebrand F."/>
            <person name="Pallen M.J."/>
        </authorList>
    </citation>
    <scope>NUCLEOTIDE SEQUENCE</scope>
    <source>
        <strain evidence="6">316</strain>
    </source>
</reference>
<evidence type="ECO:0000256" key="1">
    <source>
        <dbReference type="ARBA" id="ARBA00022670"/>
    </source>
</evidence>
<dbReference type="InterPro" id="IPR000126">
    <property type="entry name" value="V8_ser_AS"/>
</dbReference>
<dbReference type="EMBL" id="DYYG01000001">
    <property type="protein sequence ID" value="HJE22068.1"/>
    <property type="molecule type" value="Genomic_DNA"/>
</dbReference>
<dbReference type="GO" id="GO:0008236">
    <property type="term" value="F:serine-type peptidase activity"/>
    <property type="evidence" value="ECO:0007669"/>
    <property type="project" value="UniProtKB-KW"/>
</dbReference>
<dbReference type="InterPro" id="IPR043504">
    <property type="entry name" value="Peptidase_S1_PA_chymotrypsin"/>
</dbReference>
<evidence type="ECO:0000256" key="5">
    <source>
        <dbReference type="SAM" id="SignalP"/>
    </source>
</evidence>